<reference evidence="6 7" key="1">
    <citation type="submission" date="2018-04" db="EMBL/GenBank/DDBJ databases">
        <authorList>
            <person name="Huttner S."/>
            <person name="Dainat J."/>
        </authorList>
    </citation>
    <scope>NUCLEOTIDE SEQUENCE [LARGE SCALE GENOMIC DNA]</scope>
</reference>
<evidence type="ECO:0000259" key="4">
    <source>
        <dbReference type="Pfam" id="PF05057"/>
    </source>
</evidence>
<dbReference type="SUPFAM" id="SSF53474">
    <property type="entry name" value="alpha/beta-Hydrolases"/>
    <property type="match status" value="1"/>
</dbReference>
<name>A0A3S4AHQ6_9PEZI</name>
<feature type="domain" description="Nephrocystin 3-like N-terminal" evidence="5">
    <location>
        <begin position="355"/>
        <end position="502"/>
    </location>
</feature>
<dbReference type="PANTHER" id="PTHR10039:SF5">
    <property type="entry name" value="NACHT DOMAIN-CONTAINING PROTEIN"/>
    <property type="match status" value="1"/>
</dbReference>
<evidence type="ECO:0000256" key="3">
    <source>
        <dbReference type="SAM" id="MobiDB-lite"/>
    </source>
</evidence>
<dbReference type="InterPro" id="IPR056884">
    <property type="entry name" value="NPHP3-like_N"/>
</dbReference>
<dbReference type="EMBL" id="OUUZ01000001">
    <property type="protein sequence ID" value="SPQ17670.1"/>
    <property type="molecule type" value="Genomic_DNA"/>
</dbReference>
<dbReference type="Pfam" id="PF05057">
    <property type="entry name" value="DUF676"/>
    <property type="match status" value="1"/>
</dbReference>
<keyword evidence="2" id="KW-0677">Repeat</keyword>
<dbReference type="SUPFAM" id="SSF52540">
    <property type="entry name" value="P-loop containing nucleoside triphosphate hydrolases"/>
    <property type="match status" value="1"/>
</dbReference>
<feature type="domain" description="DUF676" evidence="4">
    <location>
        <begin position="60"/>
        <end position="203"/>
    </location>
</feature>
<dbReference type="InterPro" id="IPR027417">
    <property type="entry name" value="P-loop_NTPase"/>
</dbReference>
<accession>A0A3S4AHQ6</accession>
<dbReference type="AlphaFoldDB" id="A0A3S4AHQ6"/>
<evidence type="ECO:0000256" key="2">
    <source>
        <dbReference type="ARBA" id="ARBA00022737"/>
    </source>
</evidence>
<dbReference type="Pfam" id="PF24883">
    <property type="entry name" value="NPHP3_N"/>
    <property type="match status" value="1"/>
</dbReference>
<proteinExistence type="inferred from homology"/>
<dbReference type="InterPro" id="IPR029058">
    <property type="entry name" value="AB_hydrolase_fold"/>
</dbReference>
<gene>
    <name evidence="6" type="ORF">TT172_LOCUS89</name>
</gene>
<dbReference type="InterPro" id="IPR007751">
    <property type="entry name" value="DUF676_lipase-like"/>
</dbReference>
<organism evidence="6 7">
    <name type="scientific">Thermothielavioides terrestris</name>
    <dbReference type="NCBI Taxonomy" id="2587410"/>
    <lineage>
        <taxon>Eukaryota</taxon>
        <taxon>Fungi</taxon>
        <taxon>Dikarya</taxon>
        <taxon>Ascomycota</taxon>
        <taxon>Pezizomycotina</taxon>
        <taxon>Sordariomycetes</taxon>
        <taxon>Sordariomycetidae</taxon>
        <taxon>Sordariales</taxon>
        <taxon>Chaetomiaceae</taxon>
        <taxon>Thermothielavioides</taxon>
    </lineage>
</organism>
<dbReference type="Proteomes" id="UP000289323">
    <property type="component" value="Unassembled WGS sequence"/>
</dbReference>
<dbReference type="Gene3D" id="3.40.50.300">
    <property type="entry name" value="P-loop containing nucleotide triphosphate hydrolases"/>
    <property type="match status" value="1"/>
</dbReference>
<evidence type="ECO:0000259" key="5">
    <source>
        <dbReference type="Pfam" id="PF24883"/>
    </source>
</evidence>
<evidence type="ECO:0000313" key="6">
    <source>
        <dbReference type="EMBL" id="SPQ17670.1"/>
    </source>
</evidence>
<comment type="similarity">
    <text evidence="1">Belongs to the putative lipase ROG1 family.</text>
</comment>
<feature type="region of interest" description="Disordered" evidence="3">
    <location>
        <begin position="1"/>
        <end position="35"/>
    </location>
</feature>
<evidence type="ECO:0000313" key="7">
    <source>
        <dbReference type="Proteomes" id="UP000289323"/>
    </source>
</evidence>
<dbReference type="PANTHER" id="PTHR10039">
    <property type="entry name" value="AMELOGENIN"/>
    <property type="match status" value="1"/>
</dbReference>
<sequence>MGLLEHLQNRRGGEKKTGREKLPRSGEDERAGPNHGLGPLVLFDNIGQGDAGAGALGTDVVFVHGLHGTRLGTWSKGNVCWPRDLLRYDLKDVRVIAWGYDASVANAFRPVIKESIFGHANTLLEELAQLRMGTAEQTRPIVFVCHSLGGLVVKEALIKAAAYNKHERHPDLGAIYAHTTGVIFMGTPHRGSTKETYGEILTKIVKVALRQPNDQLLRTLRPDSHILENQREQFTTISSRMSIVCIKELVRTAIGLIVPESSAMYDGFNVRQGAINANHMDMVRFASSQDPGYKKTLGFLVELCNARPAAQQEILELLNFPSINERELAIEEAYNDTCTWIMDDRPSDKTSNRSTTRFKSWLRSNSESIFWISGKAGCGKSTLMKFIYQHEDTAAALAEWAGSKKLIKAGYFFLDRGNDLQKSREGLLRSLLCQILGERRDLVPVAFPTFFGSVPVPPTSATINTWESLSRAFDAVLKGLTDSKVCLFIDGLDEYRMVERMHEYTPEQLDIIYDGTKEDESWGLSDWIVAGHKDIAELVLRFKDRSNTKICLSSRELNVFEQRFAGLPRLEVHHYTAGPIEQYCEGRLSKEAPGLVDRDRFVSTITAKSQGVFLWVRLVVDMLVDGTADGNTPSELWQTLESLPGRLGGKNGLYMRMMQNVKAKYLPEAERLFQIVMHWHFIKGCEGVQFMHQTAKEFMSREYIWNAIFPRSNGFVSTAAKNLAILSGLIRRLKCCREVTLEAQRIQREESRGAQSNMTLTPQIRMWLTTDFYIMLSWSLATLP</sequence>
<evidence type="ECO:0000256" key="1">
    <source>
        <dbReference type="ARBA" id="ARBA00007920"/>
    </source>
</evidence>
<protein>
    <submittedName>
        <fullName evidence="6">Ee91cea3-af0b-4315-99ab-36f7bb42bdd0</fullName>
    </submittedName>
</protein>
<feature type="compositionally biased region" description="Basic and acidic residues" evidence="3">
    <location>
        <begin position="7"/>
        <end position="32"/>
    </location>
</feature>
<dbReference type="Gene3D" id="3.40.50.1820">
    <property type="entry name" value="alpha/beta hydrolase"/>
    <property type="match status" value="1"/>
</dbReference>